<evidence type="ECO:0000256" key="8">
    <source>
        <dbReference type="ARBA" id="ARBA00022692"/>
    </source>
</evidence>
<keyword evidence="6" id="KW-0963">Cytoplasm</keyword>
<keyword evidence="15" id="KW-1185">Reference proteome</keyword>
<evidence type="ECO:0000256" key="2">
    <source>
        <dbReference type="ARBA" id="ARBA00004651"/>
    </source>
</evidence>
<dbReference type="GO" id="GO:0005886">
    <property type="term" value="C:plasma membrane"/>
    <property type="evidence" value="ECO:0007669"/>
    <property type="project" value="UniProtKB-SubCell"/>
</dbReference>
<dbReference type="PANTHER" id="PTHR15207:SF3">
    <property type="entry name" value="DEAFNESS, AUTOSOMAL DOMINANT 5-RELATED"/>
    <property type="match status" value="1"/>
</dbReference>
<keyword evidence="4" id="KW-1134">Transmembrane beta strand</keyword>
<dbReference type="GO" id="GO:0012501">
    <property type="term" value="P:programmed cell death"/>
    <property type="evidence" value="ECO:0007669"/>
    <property type="project" value="UniProtKB-KW"/>
</dbReference>
<keyword evidence="11" id="KW-0449">Lipoprotein</keyword>
<evidence type="ECO:0000256" key="1">
    <source>
        <dbReference type="ARBA" id="ARBA00004496"/>
    </source>
</evidence>
<accession>A0AAN9D5S0</accession>
<comment type="similarity">
    <text evidence="3">Belongs to the gasdermin family.</text>
</comment>
<dbReference type="GO" id="GO:0005737">
    <property type="term" value="C:cytoplasm"/>
    <property type="evidence" value="ECO:0007669"/>
    <property type="project" value="UniProtKB-SubCell"/>
</dbReference>
<evidence type="ECO:0000256" key="5">
    <source>
        <dbReference type="ARBA" id="ARBA00022475"/>
    </source>
</evidence>
<keyword evidence="10" id="KW-0564">Palmitate</keyword>
<comment type="subcellular location">
    <subcellularLocation>
        <location evidence="2">Cell membrane</location>
        <topology evidence="2">Multi-pass membrane protein</topology>
    </subcellularLocation>
    <subcellularLocation>
        <location evidence="1">Cytoplasm</location>
    </subcellularLocation>
</comment>
<evidence type="ECO:0000256" key="4">
    <source>
        <dbReference type="ARBA" id="ARBA00022452"/>
    </source>
</evidence>
<feature type="domain" description="Gasdermin pore forming" evidence="12">
    <location>
        <begin position="1"/>
        <end position="245"/>
    </location>
</feature>
<dbReference type="InterPro" id="IPR040460">
    <property type="entry name" value="Gasdermin_pore"/>
</dbReference>
<dbReference type="Proteomes" id="UP001364617">
    <property type="component" value="Unassembled WGS sequence"/>
</dbReference>
<evidence type="ECO:0000259" key="12">
    <source>
        <dbReference type="Pfam" id="PF04598"/>
    </source>
</evidence>
<dbReference type="EMBL" id="JAYKXH010000009">
    <property type="protein sequence ID" value="KAK7157394.1"/>
    <property type="molecule type" value="Genomic_DNA"/>
</dbReference>
<dbReference type="Pfam" id="PF17708">
    <property type="entry name" value="Gasdermin_C"/>
    <property type="match status" value="1"/>
</dbReference>
<sequence>MFAKATKNVLSEIDTEGSLISLSRLNDSDGLVPLALVIKRNRFWFWQRPKYLTVDFKLNDVLVGDPINPVVVETDFLSYNGKVVDNKSGSAAADFGPGTINIGGTGSSKLQSSFGNLKKQELDVQKLLQDSKSRVLDLQHSLIQQTRESQREVLTVVKERIFTTQPCTVSEEVQEGGTCSGMLGLNKTIKVSVNDKGKPFVEYDTNVSINIPPKTTIAYSVIELEVALTGQYGLCLLPNVKGGFEVDGLVKVKQANSVSAAPGKTSKLQKDLEGLQAQFTVLSKLPPNTRCSLFQQISVLLQNSVAISLLEDALEDLCDGTQPDLRALDEVPALKATLKLVQKAAGSKSSGMQTKPSALTATHLLFSSLDEMTDSALLELKSCCSYATLQALLHLVQNMSLNKKSTWKDAALAVLADEEAFKKITALFASCNVTLLKEKDSLVTKISNPQDRLPLMLCIAVKGLASLAPPV</sequence>
<keyword evidence="9" id="KW-0472">Membrane</keyword>
<evidence type="ECO:0000259" key="13">
    <source>
        <dbReference type="Pfam" id="PF17708"/>
    </source>
</evidence>
<organism evidence="14 15">
    <name type="scientific">Phoxinus phoxinus</name>
    <name type="common">Eurasian minnow</name>
    <dbReference type="NCBI Taxonomy" id="58324"/>
    <lineage>
        <taxon>Eukaryota</taxon>
        <taxon>Metazoa</taxon>
        <taxon>Chordata</taxon>
        <taxon>Craniata</taxon>
        <taxon>Vertebrata</taxon>
        <taxon>Euteleostomi</taxon>
        <taxon>Actinopterygii</taxon>
        <taxon>Neopterygii</taxon>
        <taxon>Teleostei</taxon>
        <taxon>Ostariophysi</taxon>
        <taxon>Cypriniformes</taxon>
        <taxon>Leuciscidae</taxon>
        <taxon>Phoxininae</taxon>
        <taxon>Phoxinus</taxon>
    </lineage>
</organism>
<evidence type="ECO:0000313" key="14">
    <source>
        <dbReference type="EMBL" id="KAK7157394.1"/>
    </source>
</evidence>
<dbReference type="InterPro" id="IPR041263">
    <property type="entry name" value="Gasdermin_PUB"/>
</dbReference>
<protein>
    <submittedName>
        <fullName evidence="14">Uncharacterized protein</fullName>
    </submittedName>
</protein>
<evidence type="ECO:0000313" key="15">
    <source>
        <dbReference type="Proteomes" id="UP001364617"/>
    </source>
</evidence>
<dbReference type="AlphaFoldDB" id="A0AAN9D5S0"/>
<gene>
    <name evidence="14" type="ORF">R3I93_008775</name>
</gene>
<evidence type="ECO:0000256" key="6">
    <source>
        <dbReference type="ARBA" id="ARBA00022490"/>
    </source>
</evidence>
<name>A0AAN9D5S0_9TELE</name>
<proteinExistence type="inferred from homology"/>
<evidence type="ECO:0000256" key="10">
    <source>
        <dbReference type="ARBA" id="ARBA00023139"/>
    </source>
</evidence>
<evidence type="ECO:0000256" key="9">
    <source>
        <dbReference type="ARBA" id="ARBA00023136"/>
    </source>
</evidence>
<evidence type="ECO:0000256" key="11">
    <source>
        <dbReference type="ARBA" id="ARBA00023288"/>
    </source>
</evidence>
<evidence type="ECO:0000256" key="3">
    <source>
        <dbReference type="ARBA" id="ARBA00009279"/>
    </source>
</evidence>
<reference evidence="14 15" key="1">
    <citation type="submission" date="2024-02" db="EMBL/GenBank/DDBJ databases">
        <title>Chromosome-level genome assembly of the Eurasian Minnow (Phoxinus phoxinus).</title>
        <authorList>
            <person name="Oriowo T.O."/>
            <person name="Martin S."/>
            <person name="Stange M."/>
            <person name="Chrysostomakis Y."/>
            <person name="Brown T."/>
            <person name="Winkler S."/>
            <person name="Kukowka S."/>
            <person name="Myers E.W."/>
            <person name="Bohne A."/>
        </authorList>
    </citation>
    <scope>NUCLEOTIDE SEQUENCE [LARGE SCALE GENOMIC DNA]</scope>
    <source>
        <strain evidence="14">ZFMK-TIS-60720</strain>
        <tissue evidence="14">Whole Organism</tissue>
    </source>
</reference>
<comment type="caution">
    <text evidence="14">The sequence shown here is derived from an EMBL/GenBank/DDBJ whole genome shotgun (WGS) entry which is preliminary data.</text>
</comment>
<evidence type="ECO:0000256" key="7">
    <source>
        <dbReference type="ARBA" id="ARBA00022590"/>
    </source>
</evidence>
<dbReference type="InterPro" id="IPR042377">
    <property type="entry name" value="GSDME"/>
</dbReference>
<dbReference type="Pfam" id="PF04598">
    <property type="entry name" value="Gasdermin"/>
    <property type="match status" value="1"/>
</dbReference>
<dbReference type="PANTHER" id="PTHR15207">
    <property type="entry name" value="NONSYNDROMIC HEARING IMPAIRMENT PROTEIN"/>
    <property type="match status" value="1"/>
</dbReference>
<feature type="domain" description="Gasdermin PUB" evidence="13">
    <location>
        <begin position="266"/>
        <end position="438"/>
    </location>
</feature>
<keyword evidence="5" id="KW-1003">Cell membrane</keyword>
<keyword evidence="7" id="KW-1210">Necrosis</keyword>
<keyword evidence="8" id="KW-0812">Transmembrane</keyword>